<evidence type="ECO:0000313" key="1">
    <source>
        <dbReference type="EMBL" id="KAF2113791.1"/>
    </source>
</evidence>
<sequence length="406" mass="47833">MGGNLSRHEYVVEDSVVDDCHYDRRRRHHSLGDLVRRCGRRRRYYDDVDLDYDDDDYDYDYDDDHGRYDDGPFPRIHHQGHHHRRRHHRDDYYRYDDYPLDGYRYGQHELYQSGGRYALTYGSHLSSNCFYSPFLLHFVELLTPIAHMDPTKLDFGYPKARPNYTYVANAGAKGTYMPQGAVPNGAPGTYGYGYGYGYGGGGYGYGYPAVANYSVGFAYPSYSGNPFHNAYAYNYPFQGHHYNYHSAHSPRHFLNAGYGHQYQYQYPYSYGMSSPYYYSSGYYPSTYAYQSPYSYASAYSYPMDWQSRWSGRSYAAIPDEFYCRPARAARQRRPDPDFENRRIATERGAYEPKRIRPADREPDAPFWCRELDGTWKLRPMYDIEESCYPGQWKMNAEKGYLVFERH</sequence>
<dbReference type="PANTHER" id="PTHR28002:SF1">
    <property type="entry name" value="MIOREX COMPLEX COMPONENT 11"/>
    <property type="match status" value="1"/>
</dbReference>
<dbReference type="Proteomes" id="UP000799770">
    <property type="component" value="Unassembled WGS sequence"/>
</dbReference>
<dbReference type="AlphaFoldDB" id="A0A6A5Z643"/>
<protein>
    <submittedName>
        <fullName evidence="1">Uncharacterized protein</fullName>
    </submittedName>
</protein>
<reference evidence="1" key="1">
    <citation type="journal article" date="2020" name="Stud. Mycol.">
        <title>101 Dothideomycetes genomes: a test case for predicting lifestyles and emergence of pathogens.</title>
        <authorList>
            <person name="Haridas S."/>
            <person name="Albert R."/>
            <person name="Binder M."/>
            <person name="Bloem J."/>
            <person name="Labutti K."/>
            <person name="Salamov A."/>
            <person name="Andreopoulos B."/>
            <person name="Baker S."/>
            <person name="Barry K."/>
            <person name="Bills G."/>
            <person name="Bluhm B."/>
            <person name="Cannon C."/>
            <person name="Castanera R."/>
            <person name="Culley D."/>
            <person name="Daum C."/>
            <person name="Ezra D."/>
            <person name="Gonzalez J."/>
            <person name="Henrissat B."/>
            <person name="Kuo A."/>
            <person name="Liang C."/>
            <person name="Lipzen A."/>
            <person name="Lutzoni F."/>
            <person name="Magnuson J."/>
            <person name="Mondo S."/>
            <person name="Nolan M."/>
            <person name="Ohm R."/>
            <person name="Pangilinan J."/>
            <person name="Park H.-J."/>
            <person name="Ramirez L."/>
            <person name="Alfaro M."/>
            <person name="Sun H."/>
            <person name="Tritt A."/>
            <person name="Yoshinaga Y."/>
            <person name="Zwiers L.-H."/>
            <person name="Turgeon B."/>
            <person name="Goodwin S."/>
            <person name="Spatafora J."/>
            <person name="Crous P."/>
            <person name="Grigoriev I."/>
        </authorList>
    </citation>
    <scope>NUCLEOTIDE SEQUENCE</scope>
    <source>
        <strain evidence="1">CBS 627.86</strain>
    </source>
</reference>
<dbReference type="PANTHER" id="PTHR28002">
    <property type="entry name" value="MIOREX COMPLEX COMPONENT 11"/>
    <property type="match status" value="1"/>
</dbReference>
<dbReference type="InterPro" id="IPR018811">
    <property type="entry name" value="MRX11"/>
</dbReference>
<dbReference type="GO" id="GO:0005739">
    <property type="term" value="C:mitochondrion"/>
    <property type="evidence" value="ECO:0007669"/>
    <property type="project" value="TreeGrafter"/>
</dbReference>
<keyword evidence="2" id="KW-1185">Reference proteome</keyword>
<accession>A0A6A5Z643</accession>
<dbReference type="OrthoDB" id="5194044at2759"/>
<dbReference type="EMBL" id="ML977327">
    <property type="protein sequence ID" value="KAF2113791.1"/>
    <property type="molecule type" value="Genomic_DNA"/>
</dbReference>
<proteinExistence type="predicted"/>
<organism evidence="1 2">
    <name type="scientific">Lophiotrema nucula</name>
    <dbReference type="NCBI Taxonomy" id="690887"/>
    <lineage>
        <taxon>Eukaryota</taxon>
        <taxon>Fungi</taxon>
        <taxon>Dikarya</taxon>
        <taxon>Ascomycota</taxon>
        <taxon>Pezizomycotina</taxon>
        <taxon>Dothideomycetes</taxon>
        <taxon>Pleosporomycetidae</taxon>
        <taxon>Pleosporales</taxon>
        <taxon>Lophiotremataceae</taxon>
        <taxon>Lophiotrema</taxon>
    </lineage>
</organism>
<name>A0A6A5Z643_9PLEO</name>
<evidence type="ECO:0000313" key="2">
    <source>
        <dbReference type="Proteomes" id="UP000799770"/>
    </source>
</evidence>
<gene>
    <name evidence="1" type="ORF">BDV96DRAFT_648034</name>
</gene>